<accession>A0AAE4SEG0</accession>
<comment type="caution">
    <text evidence="2">The sequence shown here is derived from an EMBL/GenBank/DDBJ whole genome shotgun (WGS) entry which is preliminary data.</text>
</comment>
<evidence type="ECO:0000313" key="2">
    <source>
        <dbReference type="EMBL" id="MDV0447578.1"/>
    </source>
</evidence>
<keyword evidence="1" id="KW-0812">Transmembrane</keyword>
<dbReference type="Proteomes" id="UP001271789">
    <property type="component" value="Unassembled WGS sequence"/>
</dbReference>
<dbReference type="EMBL" id="JAWDKD010000021">
    <property type="protein sequence ID" value="MDV0447578.1"/>
    <property type="molecule type" value="Genomic_DNA"/>
</dbReference>
<keyword evidence="1" id="KW-0472">Membrane</keyword>
<name>A0AAE4SEG0_9EURY</name>
<organism evidence="2 3">
    <name type="scientific">Methanolapillus africanus</name>
    <dbReference type="NCBI Taxonomy" id="3028297"/>
    <lineage>
        <taxon>Archaea</taxon>
        <taxon>Methanobacteriati</taxon>
        <taxon>Methanobacteriota</taxon>
        <taxon>Stenosarchaea group</taxon>
        <taxon>Methanomicrobia</taxon>
        <taxon>Methanosarcinales</taxon>
        <taxon>Methanosarcinaceae</taxon>
        <taxon>Methanolapillus</taxon>
    </lineage>
</organism>
<evidence type="ECO:0000256" key="1">
    <source>
        <dbReference type="SAM" id="Phobius"/>
    </source>
</evidence>
<dbReference type="RefSeq" id="WP_338100020.1">
    <property type="nucleotide sequence ID" value="NZ_JAWDKD010000021.1"/>
</dbReference>
<feature type="transmembrane region" description="Helical" evidence="1">
    <location>
        <begin position="98"/>
        <end position="116"/>
    </location>
</feature>
<protein>
    <submittedName>
        <fullName evidence="2">Uncharacterized protein</fullName>
    </submittedName>
</protein>
<sequence length="251" mass="29431">MECLFFFIPIFLFHTWTQTNFSAFYPFILLIVLPLLFYFIFRSYFDYKIKDVLYCILFSTGCLYLLDFMDLVYLLSLIQPPQHIVPLEGVAPYFTLEPIVILFTLLYFIMINVTFLISKKSTHMKDKLLITFLISAIAIILVVAIINKDMGRLMNIETPILIIFPILLSLYLAYAYCYKSKIPTHRSIAHVPYFVIPSLFFVLDERIFMPNLNLLDVLLISIPPAIGAGVLVFVFYFIQKGFRKFWAYFFT</sequence>
<proteinExistence type="predicted"/>
<keyword evidence="1" id="KW-1133">Transmembrane helix</keyword>
<reference evidence="2" key="1">
    <citation type="submission" date="2023-06" db="EMBL/GenBank/DDBJ databases">
        <title>Genome sequence of Methanosarcinaceae archaeon Ag5.</title>
        <authorList>
            <person name="Protasov E."/>
            <person name="Platt K."/>
            <person name="Poehlein A."/>
            <person name="Daniel R."/>
            <person name="Brune A."/>
        </authorList>
    </citation>
    <scope>NUCLEOTIDE SEQUENCE</scope>
    <source>
        <strain evidence="2">Ag5</strain>
    </source>
</reference>
<feature type="transmembrane region" description="Helical" evidence="1">
    <location>
        <begin position="158"/>
        <end position="178"/>
    </location>
</feature>
<feature type="transmembrane region" description="Helical" evidence="1">
    <location>
        <begin position="27"/>
        <end position="45"/>
    </location>
</feature>
<feature type="transmembrane region" description="Helical" evidence="1">
    <location>
        <begin position="214"/>
        <end position="238"/>
    </location>
</feature>
<feature type="transmembrane region" description="Helical" evidence="1">
    <location>
        <begin position="190"/>
        <end position="208"/>
    </location>
</feature>
<feature type="transmembrane region" description="Helical" evidence="1">
    <location>
        <begin position="128"/>
        <end position="146"/>
    </location>
</feature>
<gene>
    <name evidence="2" type="ORF">MsAg5_14850</name>
</gene>
<keyword evidence="3" id="KW-1185">Reference proteome</keyword>
<dbReference type="AlphaFoldDB" id="A0AAE4SEG0"/>
<feature type="transmembrane region" description="Helical" evidence="1">
    <location>
        <begin position="52"/>
        <end position="78"/>
    </location>
</feature>
<evidence type="ECO:0000313" key="3">
    <source>
        <dbReference type="Proteomes" id="UP001271789"/>
    </source>
</evidence>